<dbReference type="PANTHER" id="PTHR36152:SF1">
    <property type="entry name" value="UBIQUITIN-LIKE DOMAIN-CONTAINING PROTEIN"/>
    <property type="match status" value="1"/>
</dbReference>
<dbReference type="EMBL" id="JACYGY010000001">
    <property type="protein sequence ID" value="MBE9463281.1"/>
    <property type="molecule type" value="Genomic_DNA"/>
</dbReference>
<evidence type="ECO:0000313" key="2">
    <source>
        <dbReference type="EMBL" id="MBE9463281.1"/>
    </source>
</evidence>
<keyword evidence="3" id="KW-1185">Reference proteome</keyword>
<dbReference type="Gene3D" id="2.30.110.20">
    <property type="entry name" value="Hcp1-like"/>
    <property type="match status" value="1"/>
</dbReference>
<dbReference type="InterPro" id="IPR053165">
    <property type="entry name" value="HSI-I_assembly_Hcp1"/>
</dbReference>
<organism evidence="2 3">
    <name type="scientific">Dyadobacter subterraneus</name>
    <dbReference type="NCBI Taxonomy" id="2773304"/>
    <lineage>
        <taxon>Bacteria</taxon>
        <taxon>Pseudomonadati</taxon>
        <taxon>Bacteroidota</taxon>
        <taxon>Cytophagia</taxon>
        <taxon>Cytophagales</taxon>
        <taxon>Spirosomataceae</taxon>
        <taxon>Dyadobacter</taxon>
    </lineage>
</organism>
<evidence type="ECO:0000313" key="3">
    <source>
        <dbReference type="Proteomes" id="UP000634134"/>
    </source>
</evidence>
<feature type="chain" id="PRO_5047092349" evidence="1">
    <location>
        <begin position="25"/>
        <end position="190"/>
    </location>
</feature>
<dbReference type="InterPro" id="IPR008514">
    <property type="entry name" value="T6SS_Hcp"/>
</dbReference>
<proteinExistence type="predicted"/>
<feature type="signal peptide" evidence="1">
    <location>
        <begin position="1"/>
        <end position="24"/>
    </location>
</feature>
<dbReference type="InterPro" id="IPR036624">
    <property type="entry name" value="Hcp1-lik_sf"/>
</dbReference>
<dbReference type="Proteomes" id="UP000634134">
    <property type="component" value="Unassembled WGS sequence"/>
</dbReference>
<sequence>MKKFCYSLLMILPFLFLNVDAAFAQHIFLKAGELTAKGSLIKGYENYIEITGVQFGAEAESSYTKGGGASVGKPSFDVISITKNVDKLSNELLKNIAAGKSIPLIEIATTARPQQGSELVVHKIELKNVFVTKISDASAGCDDCGTLAESVSFVYKAIRITTYSQDAKTGVFSANPNPFELDIPTLNPEF</sequence>
<dbReference type="PANTHER" id="PTHR36152">
    <property type="entry name" value="CYTOPLASMIC PROTEIN-RELATED"/>
    <property type="match status" value="1"/>
</dbReference>
<name>A0ABR9WG21_9BACT</name>
<comment type="caution">
    <text evidence="2">The sequence shown here is derived from an EMBL/GenBank/DDBJ whole genome shotgun (WGS) entry which is preliminary data.</text>
</comment>
<protein>
    <submittedName>
        <fullName evidence="2">Type VI secretion system tube protein Hcp</fullName>
    </submittedName>
</protein>
<accession>A0ABR9WG21</accession>
<dbReference type="Pfam" id="PF05638">
    <property type="entry name" value="T6SS_HCP"/>
    <property type="match status" value="1"/>
</dbReference>
<dbReference type="RefSeq" id="WP_194121422.1">
    <property type="nucleotide sequence ID" value="NZ_JACYGY010000001.1"/>
</dbReference>
<gene>
    <name evidence="2" type="ORF">IEE83_15440</name>
</gene>
<dbReference type="SUPFAM" id="SSF141452">
    <property type="entry name" value="Hcp1-like"/>
    <property type="match status" value="1"/>
</dbReference>
<reference evidence="3" key="1">
    <citation type="submission" date="2023-07" db="EMBL/GenBank/DDBJ databases">
        <title>Dyadobacter sp. nov 'subterranea' isolated from contaminted grondwater.</title>
        <authorList>
            <person name="Szabo I."/>
            <person name="Al-Omari J."/>
            <person name="Szerdahelyi S.G."/>
            <person name="Rado J."/>
        </authorList>
    </citation>
    <scope>NUCLEOTIDE SEQUENCE [LARGE SCALE GENOMIC DNA]</scope>
    <source>
        <strain evidence="3">UP-52</strain>
    </source>
</reference>
<evidence type="ECO:0000256" key="1">
    <source>
        <dbReference type="SAM" id="SignalP"/>
    </source>
</evidence>
<keyword evidence="1" id="KW-0732">Signal</keyword>